<organism evidence="3 4">
    <name type="scientific">Jiella flava</name>
    <dbReference type="NCBI Taxonomy" id="2816857"/>
    <lineage>
        <taxon>Bacteria</taxon>
        <taxon>Pseudomonadati</taxon>
        <taxon>Pseudomonadota</taxon>
        <taxon>Alphaproteobacteria</taxon>
        <taxon>Hyphomicrobiales</taxon>
        <taxon>Aurantimonadaceae</taxon>
        <taxon>Jiella</taxon>
    </lineage>
</organism>
<dbReference type="Proteomes" id="UP000664122">
    <property type="component" value="Unassembled WGS sequence"/>
</dbReference>
<feature type="transmembrane region" description="Helical" evidence="2">
    <location>
        <begin position="84"/>
        <end position="103"/>
    </location>
</feature>
<proteinExistence type="predicted"/>
<name>A0A939FZ33_9HYPH</name>
<evidence type="ECO:0000313" key="4">
    <source>
        <dbReference type="Proteomes" id="UP000664122"/>
    </source>
</evidence>
<dbReference type="EMBL" id="JAFMPP010000016">
    <property type="protein sequence ID" value="MBO0664137.1"/>
    <property type="molecule type" value="Genomic_DNA"/>
</dbReference>
<reference evidence="3" key="1">
    <citation type="submission" date="2021-03" db="EMBL/GenBank/DDBJ databases">
        <title>Whole genome sequence of Jiella sp. CQZ9-1.</title>
        <authorList>
            <person name="Tuo L."/>
        </authorList>
    </citation>
    <scope>NUCLEOTIDE SEQUENCE</scope>
    <source>
        <strain evidence="3">CQZ9-1</strain>
    </source>
</reference>
<keyword evidence="4" id="KW-1185">Reference proteome</keyword>
<feature type="transmembrane region" description="Helical" evidence="2">
    <location>
        <begin position="287"/>
        <end position="308"/>
    </location>
</feature>
<dbReference type="RefSeq" id="WP_207259052.1">
    <property type="nucleotide sequence ID" value="NZ_JAFMPP010000016.1"/>
</dbReference>
<feature type="region of interest" description="Disordered" evidence="1">
    <location>
        <begin position="182"/>
        <end position="216"/>
    </location>
</feature>
<comment type="caution">
    <text evidence="3">The sequence shown here is derived from an EMBL/GenBank/DDBJ whole genome shotgun (WGS) entry which is preliminary data.</text>
</comment>
<keyword evidence="2" id="KW-0472">Membrane</keyword>
<protein>
    <recommendedName>
        <fullName evidence="5">PhnA-like protein</fullName>
    </recommendedName>
</protein>
<evidence type="ECO:0008006" key="5">
    <source>
        <dbReference type="Google" id="ProtNLM"/>
    </source>
</evidence>
<evidence type="ECO:0000313" key="3">
    <source>
        <dbReference type="EMBL" id="MBO0664137.1"/>
    </source>
</evidence>
<dbReference type="AlphaFoldDB" id="A0A939FZ33"/>
<feature type="compositionally biased region" description="Low complexity" evidence="1">
    <location>
        <begin position="193"/>
        <end position="216"/>
    </location>
</feature>
<keyword evidence="2" id="KW-0812">Transmembrane</keyword>
<feature type="transmembrane region" description="Helical" evidence="2">
    <location>
        <begin position="45"/>
        <end position="72"/>
    </location>
</feature>
<keyword evidence="2" id="KW-1133">Transmembrane helix</keyword>
<feature type="transmembrane region" description="Helical" evidence="2">
    <location>
        <begin position="115"/>
        <end position="133"/>
    </location>
</feature>
<gene>
    <name evidence="3" type="ORF">J1C48_16280</name>
</gene>
<evidence type="ECO:0000256" key="2">
    <source>
        <dbReference type="SAM" id="Phobius"/>
    </source>
</evidence>
<sequence>MREATIADLSGVGRDKSYRDGRMSDFGRERGAATIGMMRRISWGAILAGAILALMIQFMLGLLGLGIGLAGADGSLAGMTSVPGLWAFAVVLLGVFIGAFAAARFAGVPSRIDGMLHGLVTWAVTGLLALYLLTSGTASVVGGAFGVLGQSIDDLTRTANALASGTDALSTLVERDAGRLLAPPAAPQPVPAPAAAEGEDAPVAPAAAPQPATSAERQAAIREVAAALAAGGDTTAQGPAVEAISRTAGVGRSEAERRYGALKARYDQTQADQKSARHAAAGAMAKASLTAFAAMLLGFVVGGLGGLFGRPGRPRGETAARA</sequence>
<evidence type="ECO:0000256" key="1">
    <source>
        <dbReference type="SAM" id="MobiDB-lite"/>
    </source>
</evidence>
<accession>A0A939FZ33</accession>